<dbReference type="AlphaFoldDB" id="A0A6M6JIW3"/>
<evidence type="ECO:0000259" key="4">
    <source>
        <dbReference type="Pfam" id="PF08545"/>
    </source>
</evidence>
<organism evidence="5 6">
    <name type="scientific">Pseudonocardia broussonetiae</name>
    <dbReference type="NCBI Taxonomy" id="2736640"/>
    <lineage>
        <taxon>Bacteria</taxon>
        <taxon>Bacillati</taxon>
        <taxon>Actinomycetota</taxon>
        <taxon>Actinomycetes</taxon>
        <taxon>Pseudonocardiales</taxon>
        <taxon>Pseudonocardiaceae</taxon>
        <taxon>Pseudonocardia</taxon>
    </lineage>
</organism>
<proteinExistence type="predicted"/>
<keyword evidence="2" id="KW-0012">Acyltransferase</keyword>
<evidence type="ECO:0000313" key="5">
    <source>
        <dbReference type="EMBL" id="QJY46847.1"/>
    </source>
</evidence>
<evidence type="ECO:0000259" key="3">
    <source>
        <dbReference type="Pfam" id="PF08541"/>
    </source>
</evidence>
<dbReference type="PANTHER" id="PTHR34069:SF2">
    <property type="entry name" value="BETA-KETOACYL-[ACYL-CARRIER-PROTEIN] SYNTHASE III"/>
    <property type="match status" value="1"/>
</dbReference>
<evidence type="ECO:0000256" key="1">
    <source>
        <dbReference type="ARBA" id="ARBA00022679"/>
    </source>
</evidence>
<dbReference type="Proteomes" id="UP000505377">
    <property type="component" value="Chromosome"/>
</dbReference>
<feature type="domain" description="Beta-ketoacyl-[acyl-carrier-protein] synthase III C-terminal" evidence="3">
    <location>
        <begin position="536"/>
        <end position="617"/>
    </location>
</feature>
<evidence type="ECO:0000313" key="6">
    <source>
        <dbReference type="Proteomes" id="UP000505377"/>
    </source>
</evidence>
<dbReference type="InterPro" id="IPR013751">
    <property type="entry name" value="ACP_syn_III_N"/>
</dbReference>
<gene>
    <name evidence="5" type="ORF">HOP40_14305</name>
</gene>
<reference evidence="5 6" key="1">
    <citation type="submission" date="2020-05" db="EMBL/GenBank/DDBJ databases">
        <authorList>
            <person name="Mo P."/>
        </authorList>
    </citation>
    <scope>NUCLEOTIDE SEQUENCE [LARGE SCALE GENOMIC DNA]</scope>
    <source>
        <strain evidence="5 6">Gen01</strain>
    </source>
</reference>
<keyword evidence="1" id="KW-0808">Transferase</keyword>
<dbReference type="EMBL" id="CP053564">
    <property type="protein sequence ID" value="QJY46847.1"/>
    <property type="molecule type" value="Genomic_DNA"/>
</dbReference>
<dbReference type="InterPro" id="IPR016039">
    <property type="entry name" value="Thiolase-like"/>
</dbReference>
<dbReference type="RefSeq" id="WP_172158703.1">
    <property type="nucleotide sequence ID" value="NZ_CP053564.1"/>
</dbReference>
<dbReference type="GO" id="GO:0044550">
    <property type="term" value="P:secondary metabolite biosynthetic process"/>
    <property type="evidence" value="ECO:0007669"/>
    <property type="project" value="TreeGrafter"/>
</dbReference>
<dbReference type="PANTHER" id="PTHR34069">
    <property type="entry name" value="3-OXOACYL-[ACYL-CARRIER-PROTEIN] SYNTHASE 3"/>
    <property type="match status" value="1"/>
</dbReference>
<name>A0A6M6JIW3_9PSEU</name>
<dbReference type="KEGG" id="pbro:HOP40_14305"/>
<dbReference type="GO" id="GO:0006633">
    <property type="term" value="P:fatty acid biosynthetic process"/>
    <property type="evidence" value="ECO:0007669"/>
    <property type="project" value="InterPro"/>
</dbReference>
<dbReference type="SUPFAM" id="SSF53901">
    <property type="entry name" value="Thiolase-like"/>
    <property type="match status" value="1"/>
</dbReference>
<dbReference type="GO" id="GO:0004315">
    <property type="term" value="F:3-oxoacyl-[acyl-carrier-protein] synthase activity"/>
    <property type="evidence" value="ECO:0007669"/>
    <property type="project" value="InterPro"/>
</dbReference>
<accession>A0A6M6JIW3</accession>
<evidence type="ECO:0000256" key="2">
    <source>
        <dbReference type="ARBA" id="ARBA00023315"/>
    </source>
</evidence>
<dbReference type="Pfam" id="PF08541">
    <property type="entry name" value="ACP_syn_III_C"/>
    <property type="match status" value="1"/>
</dbReference>
<feature type="domain" description="Beta-ketoacyl-[acyl-carrier-protein] synthase III N-terminal" evidence="4">
    <location>
        <begin position="404"/>
        <end position="468"/>
    </location>
</feature>
<dbReference type="InterPro" id="IPR013747">
    <property type="entry name" value="ACP_syn_III_C"/>
</dbReference>
<sequence length="628" mass="69582">MQPFVINGHGRMVFPSNFLPELDFTLLDDLDQLGAVIHRDFEAKAPSGTEILRRIEAGDHYATRYDVLRDVALNLFWSNRFTMTMYEKRPTRWRDVPRRRDDVFLPVLTPWVDADRKVAAVRDVYASLPAAWEGDAEDRIFDVLFDVLRHRRFHAAELPAVKPTVAQALADPTSLTYRLTSYDPDHPVYDHRRILDCAEDVPELEALHRWAMVLHDQYPWDRAATTLAPVGDLRDDDYVVVLHPRNRDVLDFVRRVTRDGRPAARRRIADHPPARTRPPVRPYPPLRVRERFAVLPRIEALTVVRGEHLCTNDDLIRNSAYSWSPMSAQEIVDKTGIESRVYTERPLEDLALEAAQAALRHAGREPEEIGAVLFCTCTSTKLMPSTSTWLSGQLGMQQTHSSCDVVAACAGLPYGLAEATRLLQEVERPVLLVCGEKFSDKIGTGRPARMIFGDAAAAIVIAPAGPGEQTDVEVLQTYASGPVEEVNSIIWPNPDFDGNVTVLGPDVRALAGRYLQQMIDELRDQSDPDGRAPTLLESIDLVVPHQANKTMVLKLAAAAGLAADRLFFNIETVGNTSAASIPLALADAKARGALTGPMRIFAPGFGAGAVGGYAVLRVDPAVIAPERV</sequence>
<protein>
    <submittedName>
        <fullName evidence="5">Ketoacyl-ACP synthase III</fullName>
    </submittedName>
</protein>
<dbReference type="Gene3D" id="3.40.47.10">
    <property type="match status" value="1"/>
</dbReference>
<keyword evidence="6" id="KW-1185">Reference proteome</keyword>
<dbReference type="Pfam" id="PF08545">
    <property type="entry name" value="ACP_syn_III"/>
    <property type="match status" value="1"/>
</dbReference>